<keyword evidence="1" id="KW-0812">Transmembrane</keyword>
<feature type="chain" id="PRO_5036490205" evidence="2">
    <location>
        <begin position="20"/>
        <end position="513"/>
    </location>
</feature>
<keyword evidence="1" id="KW-1133">Transmembrane helix</keyword>
<keyword evidence="1" id="KW-0472">Membrane</keyword>
<dbReference type="Proteomes" id="UP000886998">
    <property type="component" value="Unassembled WGS sequence"/>
</dbReference>
<protein>
    <submittedName>
        <fullName evidence="3">Uncharacterized protein</fullName>
    </submittedName>
</protein>
<name>A0A8X7BW55_9ARAC</name>
<comment type="caution">
    <text evidence="3">The sequence shown here is derived from an EMBL/GenBank/DDBJ whole genome shotgun (WGS) entry which is preliminary data.</text>
</comment>
<keyword evidence="2" id="KW-0732">Signal</keyword>
<evidence type="ECO:0000256" key="2">
    <source>
        <dbReference type="SAM" id="SignalP"/>
    </source>
</evidence>
<dbReference type="OrthoDB" id="6430239at2759"/>
<dbReference type="EMBL" id="BMAV01004085">
    <property type="protein sequence ID" value="GFY44164.1"/>
    <property type="molecule type" value="Genomic_DNA"/>
</dbReference>
<evidence type="ECO:0000256" key="1">
    <source>
        <dbReference type="SAM" id="Phobius"/>
    </source>
</evidence>
<keyword evidence="4" id="KW-1185">Reference proteome</keyword>
<feature type="signal peptide" evidence="2">
    <location>
        <begin position="1"/>
        <end position="19"/>
    </location>
</feature>
<accession>A0A8X7BW55</accession>
<dbReference type="AlphaFoldDB" id="A0A8X7BW55"/>
<organism evidence="3 4">
    <name type="scientific">Trichonephila inaurata madagascariensis</name>
    <dbReference type="NCBI Taxonomy" id="2747483"/>
    <lineage>
        <taxon>Eukaryota</taxon>
        <taxon>Metazoa</taxon>
        <taxon>Ecdysozoa</taxon>
        <taxon>Arthropoda</taxon>
        <taxon>Chelicerata</taxon>
        <taxon>Arachnida</taxon>
        <taxon>Araneae</taxon>
        <taxon>Araneomorphae</taxon>
        <taxon>Entelegynae</taxon>
        <taxon>Araneoidea</taxon>
        <taxon>Nephilidae</taxon>
        <taxon>Trichonephila</taxon>
        <taxon>Trichonephila inaurata</taxon>
    </lineage>
</organism>
<evidence type="ECO:0000313" key="4">
    <source>
        <dbReference type="Proteomes" id="UP000886998"/>
    </source>
</evidence>
<sequence length="513" mass="58583">MTFPLLCLLVSLLFEVNCAHHPFHKRISNSKAWPILPTPPNNKQDLEEALQILNFGKKTAGLITEDPDTLRELVNNPNLKIKSEHAQKLARNFQKINLQVPIGREYISVSGKNGKLKLENFTKVTPDPRARPVAAGDGNNVQDVFKMIMEKKTPERKHKKFHKITIIQSNNLKPSSSRELKHPFHFRHRKKKHKNRRHDREIRTRFSPLLYLFNDKSSSSTHEQISDETFKQNDENAGTELLVIKLFGKKTTTRIPLGVESIRGSLLANTNLSDTSSLKVQTDIYQENTKSWTSNSKLEEHATEGTKKTISTESIFDEEIFEKFIDSIGLGGFNRKIPQKVAPTRNVPDHRREESSLMVTQKTLPRTTPESYVTLANKKLDLLPPLGVERYALVERILPLEREKDTSISNIFGIAGIMSMALMCFITILIVYSKLHRDSPPEKAAPETSKELMKPLPPKDIVKLQQSRPFPYAGMYYYRTVALDDEDEIPSADLEWQSEVGDWLADQEDKSLL</sequence>
<evidence type="ECO:0000313" key="3">
    <source>
        <dbReference type="EMBL" id="GFY44164.1"/>
    </source>
</evidence>
<proteinExistence type="predicted"/>
<feature type="transmembrane region" description="Helical" evidence="1">
    <location>
        <begin position="411"/>
        <end position="432"/>
    </location>
</feature>
<reference evidence="3" key="1">
    <citation type="submission" date="2020-08" db="EMBL/GenBank/DDBJ databases">
        <title>Multicomponent nature underlies the extraordinary mechanical properties of spider dragline silk.</title>
        <authorList>
            <person name="Kono N."/>
            <person name="Nakamura H."/>
            <person name="Mori M."/>
            <person name="Yoshida Y."/>
            <person name="Ohtoshi R."/>
            <person name="Malay A.D."/>
            <person name="Moran D.A.P."/>
            <person name="Tomita M."/>
            <person name="Numata K."/>
            <person name="Arakawa K."/>
        </authorList>
    </citation>
    <scope>NUCLEOTIDE SEQUENCE</scope>
</reference>
<gene>
    <name evidence="3" type="primary">AVEN_58750_1</name>
    <name evidence="3" type="ORF">TNIN_66881</name>
</gene>